<evidence type="ECO:0000259" key="1">
    <source>
        <dbReference type="Pfam" id="PF00531"/>
    </source>
</evidence>
<dbReference type="Pfam" id="PF00531">
    <property type="entry name" value="Death"/>
    <property type="match status" value="1"/>
</dbReference>
<dbReference type="Gene3D" id="3.30.200.20">
    <property type="entry name" value="Phosphorylase Kinase, domain 1"/>
    <property type="match status" value="1"/>
</dbReference>
<dbReference type="GO" id="GO:0032720">
    <property type="term" value="P:negative regulation of tumor necrosis factor production"/>
    <property type="evidence" value="ECO:0007669"/>
    <property type="project" value="TreeGrafter"/>
</dbReference>
<dbReference type="GO" id="GO:0032695">
    <property type="term" value="P:negative regulation of interleukin-12 production"/>
    <property type="evidence" value="ECO:0007669"/>
    <property type="project" value="TreeGrafter"/>
</dbReference>
<dbReference type="GO" id="GO:0008063">
    <property type="term" value="P:Toll signaling pathway"/>
    <property type="evidence" value="ECO:0007669"/>
    <property type="project" value="TreeGrafter"/>
</dbReference>
<organism evidence="2 3">
    <name type="scientific">Oncorhynchus kisutch</name>
    <name type="common">Coho salmon</name>
    <name type="synonym">Salmo kisutch</name>
    <dbReference type="NCBI Taxonomy" id="8019"/>
    <lineage>
        <taxon>Eukaryota</taxon>
        <taxon>Metazoa</taxon>
        <taxon>Chordata</taxon>
        <taxon>Craniata</taxon>
        <taxon>Vertebrata</taxon>
        <taxon>Euteleostomi</taxon>
        <taxon>Actinopterygii</taxon>
        <taxon>Neopterygii</taxon>
        <taxon>Teleostei</taxon>
        <taxon>Protacanthopterygii</taxon>
        <taxon>Salmoniformes</taxon>
        <taxon>Salmonidae</taxon>
        <taxon>Salmoninae</taxon>
        <taxon>Oncorhynchus</taxon>
    </lineage>
</organism>
<protein>
    <submittedName>
        <fullName evidence="2">Interleukin 1 receptor associated kinase 3</fullName>
    </submittedName>
</protein>
<dbReference type="Gene3D" id="1.10.533.10">
    <property type="entry name" value="Death Domain, Fas"/>
    <property type="match status" value="1"/>
</dbReference>
<dbReference type="Proteomes" id="UP000694557">
    <property type="component" value="Unassembled WGS sequence"/>
</dbReference>
<dbReference type="PANTHER" id="PTHR24419:SF7">
    <property type="entry name" value="INTERLEUKIN-1 RECEPTOR-ASSOCIATED KINASE 3"/>
    <property type="match status" value="1"/>
</dbReference>
<dbReference type="GO" id="GO:0005886">
    <property type="term" value="C:plasma membrane"/>
    <property type="evidence" value="ECO:0007669"/>
    <property type="project" value="TreeGrafter"/>
</dbReference>
<name>A0A8C7N1K1_ONCKI</name>
<dbReference type="GO" id="GO:0005737">
    <property type="term" value="C:cytoplasm"/>
    <property type="evidence" value="ECO:0007669"/>
    <property type="project" value="TreeGrafter"/>
</dbReference>
<gene>
    <name evidence="2" type="primary">IRAK3</name>
</gene>
<accession>A0A8C7N1K1</accession>
<dbReference type="InterPro" id="IPR000488">
    <property type="entry name" value="Death_dom"/>
</dbReference>
<proteinExistence type="predicted"/>
<dbReference type="Ensembl" id="ENSOKIT00005101899.1">
    <property type="protein sequence ID" value="ENSOKIP00005095260.1"/>
    <property type="gene ID" value="ENSOKIG00005041512.1"/>
</dbReference>
<sequence length="159" mass="18325">MDSSMYLYDVPPVLMEKFCKIIDSGDDSLGWRGLAARIVPSWTEVRRTERLEAIGKSPTRELIWSWAQQNKTVGDLVKVLEDMGHYRALQFFIPQGRNHRLVITYSDVIEGTRHFHQDMKISEGSFSAVYRAVKGNETFAVKLFKQVLMTLLLHTVLHL</sequence>
<dbReference type="SUPFAM" id="SSF56112">
    <property type="entry name" value="Protein kinase-like (PK-like)"/>
    <property type="match status" value="1"/>
</dbReference>
<dbReference type="GO" id="GO:0035556">
    <property type="term" value="P:intracellular signal transduction"/>
    <property type="evidence" value="ECO:0007669"/>
    <property type="project" value="TreeGrafter"/>
</dbReference>
<keyword evidence="3" id="KW-1185">Reference proteome</keyword>
<evidence type="ECO:0000313" key="3">
    <source>
        <dbReference type="Proteomes" id="UP000694557"/>
    </source>
</evidence>
<dbReference type="InterPro" id="IPR011009">
    <property type="entry name" value="Kinase-like_dom_sf"/>
</dbReference>
<evidence type="ECO:0000313" key="2">
    <source>
        <dbReference type="Ensembl" id="ENSOKIP00005095260.1"/>
    </source>
</evidence>
<dbReference type="GeneTree" id="ENSGT00940000161222"/>
<dbReference type="AlphaFoldDB" id="A0A8C7N1K1"/>
<dbReference type="Ensembl" id="ENSOKIT00005095428.1">
    <property type="protein sequence ID" value="ENSOKIP00005089292.1"/>
    <property type="gene ID" value="ENSOKIG00005038621.1"/>
</dbReference>
<feature type="domain" description="Death" evidence="1">
    <location>
        <begin position="16"/>
        <end position="90"/>
    </location>
</feature>
<dbReference type="GO" id="GO:0005634">
    <property type="term" value="C:nucleus"/>
    <property type="evidence" value="ECO:0007669"/>
    <property type="project" value="TreeGrafter"/>
</dbReference>
<dbReference type="InterPro" id="IPR011029">
    <property type="entry name" value="DEATH-like_dom_sf"/>
</dbReference>
<dbReference type="SUPFAM" id="SSF47986">
    <property type="entry name" value="DEATH domain"/>
    <property type="match status" value="1"/>
</dbReference>
<dbReference type="PANTHER" id="PTHR24419">
    <property type="entry name" value="INTERLEUKIN-1 RECEPTOR-ASSOCIATED KINASE"/>
    <property type="match status" value="1"/>
</dbReference>
<dbReference type="GO" id="GO:0071222">
    <property type="term" value="P:cellular response to lipopolysaccharide"/>
    <property type="evidence" value="ECO:0007669"/>
    <property type="project" value="TreeGrafter"/>
</dbReference>
<dbReference type="CDD" id="cd08796">
    <property type="entry name" value="Death_IRAK-M"/>
    <property type="match status" value="1"/>
</dbReference>
<dbReference type="InterPro" id="IPR042747">
    <property type="entry name" value="IRAK3_death"/>
</dbReference>
<dbReference type="GO" id="GO:0070498">
    <property type="term" value="P:interleukin-1-mediated signaling pathway"/>
    <property type="evidence" value="ECO:0007669"/>
    <property type="project" value="TreeGrafter"/>
</dbReference>
<reference evidence="2" key="1">
    <citation type="submission" date="2025-05" db="UniProtKB">
        <authorList>
            <consortium name="Ensembl"/>
        </authorList>
    </citation>
    <scope>IDENTIFICATION</scope>
</reference>